<reference evidence="3 4" key="1">
    <citation type="submission" date="2019-03" db="EMBL/GenBank/DDBJ databases">
        <title>Dyadobacter AR-3-6 sp. nov., isolated from arctic soil.</title>
        <authorList>
            <person name="Chaudhary D.K."/>
        </authorList>
    </citation>
    <scope>NUCLEOTIDE SEQUENCE [LARGE SCALE GENOMIC DNA]</scope>
    <source>
        <strain evidence="3 4">AR-3-6</strain>
    </source>
</reference>
<evidence type="ECO:0000259" key="2">
    <source>
        <dbReference type="Pfam" id="PF04235"/>
    </source>
</evidence>
<name>A0A4R5DM62_9BACT</name>
<feature type="domain" description="DUF418" evidence="2">
    <location>
        <begin position="270"/>
        <end position="440"/>
    </location>
</feature>
<dbReference type="Proteomes" id="UP000294850">
    <property type="component" value="Unassembled WGS sequence"/>
</dbReference>
<keyword evidence="4" id="KW-1185">Reference proteome</keyword>
<evidence type="ECO:0000313" key="4">
    <source>
        <dbReference type="Proteomes" id="UP000294850"/>
    </source>
</evidence>
<dbReference type="Pfam" id="PF04235">
    <property type="entry name" value="DUF418"/>
    <property type="match status" value="1"/>
</dbReference>
<feature type="transmembrane region" description="Helical" evidence="1">
    <location>
        <begin position="252"/>
        <end position="275"/>
    </location>
</feature>
<dbReference type="EMBL" id="SMFL01000011">
    <property type="protein sequence ID" value="TDE11753.1"/>
    <property type="molecule type" value="Genomic_DNA"/>
</dbReference>
<feature type="transmembrane region" description="Helical" evidence="1">
    <location>
        <begin position="30"/>
        <end position="47"/>
    </location>
</feature>
<feature type="transmembrane region" description="Helical" evidence="1">
    <location>
        <begin position="287"/>
        <end position="311"/>
    </location>
</feature>
<dbReference type="AlphaFoldDB" id="A0A4R5DM62"/>
<organism evidence="3 4">
    <name type="scientific">Dyadobacter psychrotolerans</name>
    <dbReference type="NCBI Taxonomy" id="2541721"/>
    <lineage>
        <taxon>Bacteria</taxon>
        <taxon>Pseudomonadati</taxon>
        <taxon>Bacteroidota</taxon>
        <taxon>Cytophagia</taxon>
        <taxon>Cytophagales</taxon>
        <taxon>Spirosomataceae</taxon>
        <taxon>Dyadobacter</taxon>
    </lineage>
</organism>
<dbReference type="PANTHER" id="PTHR30590">
    <property type="entry name" value="INNER MEMBRANE PROTEIN"/>
    <property type="match status" value="1"/>
</dbReference>
<comment type="caution">
    <text evidence="3">The sequence shown here is derived from an EMBL/GenBank/DDBJ whole genome shotgun (WGS) entry which is preliminary data.</text>
</comment>
<feature type="transmembrane region" description="Helical" evidence="1">
    <location>
        <begin position="155"/>
        <end position="175"/>
    </location>
</feature>
<proteinExistence type="predicted"/>
<feature type="transmembrane region" description="Helical" evidence="1">
    <location>
        <begin position="364"/>
        <end position="390"/>
    </location>
</feature>
<dbReference type="InterPro" id="IPR007349">
    <property type="entry name" value="DUF418"/>
</dbReference>
<keyword evidence="1" id="KW-1133">Transmembrane helix</keyword>
<evidence type="ECO:0000313" key="3">
    <source>
        <dbReference type="EMBL" id="TDE11753.1"/>
    </source>
</evidence>
<feature type="transmembrane region" description="Helical" evidence="1">
    <location>
        <begin position="67"/>
        <end position="95"/>
    </location>
</feature>
<keyword evidence="1" id="KW-0812">Transmembrane</keyword>
<dbReference type="PANTHER" id="PTHR30590:SF2">
    <property type="entry name" value="INNER MEMBRANE PROTEIN"/>
    <property type="match status" value="1"/>
</dbReference>
<feature type="transmembrane region" description="Helical" evidence="1">
    <location>
        <begin position="331"/>
        <end position="352"/>
    </location>
</feature>
<sequence length="449" mass="52537">MESVNLTTPKTEKVFFSPVSQLNRIDSIDILRGIALLGILLMNIPAFSMPQRFSEPFRTDLESLNFWVRGFITVVFEGKMRALFSMIFGAGILLFTTKKEAAGKSTTFLYYRRMAWLVVFGLADAHLLLWEGDILYSYGVIGMIAFLFRKVKPQYLALGVPLVAILDFGMGYMFYKDMRQKRLDYVRVKTELLSNKTPDATQKKVLADWREVEKDFIPNEQDIKDNTKKMKSDYATVAKKIRKTSFDWQFKYFMYGIADPLALMLLGIALFKWGFFTGQWKKKQYKLTMLIGYGVGLPLVLYDFYYSFIHFPNLAASFVHMENNPVVWVNIIYPFQRILLVMAHASVVILIVQSGVAQKFFNRLAAVGQMALTNYVMHTIICTLFFFGYGLNYYATLEYYQIFYLVFCIWILQIIISPIWLRYFYFGPLEWLWRSLTYWKFQPIRKTNP</sequence>
<keyword evidence="1" id="KW-0472">Membrane</keyword>
<feature type="transmembrane region" description="Helical" evidence="1">
    <location>
        <begin position="402"/>
        <end position="425"/>
    </location>
</feature>
<protein>
    <submittedName>
        <fullName evidence="3">DUF418 domain-containing protein</fullName>
    </submittedName>
</protein>
<dbReference type="InterPro" id="IPR052529">
    <property type="entry name" value="Bact_Transport_Assoc"/>
</dbReference>
<gene>
    <name evidence="3" type="ORF">E0F88_24215</name>
</gene>
<dbReference type="OrthoDB" id="9807744at2"/>
<evidence type="ECO:0000256" key="1">
    <source>
        <dbReference type="SAM" id="Phobius"/>
    </source>
</evidence>
<accession>A0A4R5DM62</accession>